<dbReference type="Gene3D" id="3.40.190.150">
    <property type="entry name" value="Bordetella uptake gene, domain 1"/>
    <property type="match status" value="1"/>
</dbReference>
<protein>
    <submittedName>
        <fullName evidence="3">Tripartite-type tricarboxylate transporter receptor subunit TctC</fullName>
    </submittedName>
</protein>
<feature type="chain" id="PRO_5020474857" evidence="2">
    <location>
        <begin position="28"/>
        <end position="328"/>
    </location>
</feature>
<accession>A0A4Q7NJK4</accession>
<keyword evidence="2" id="KW-0732">Signal</keyword>
<evidence type="ECO:0000256" key="1">
    <source>
        <dbReference type="ARBA" id="ARBA00006987"/>
    </source>
</evidence>
<keyword evidence="4" id="KW-1185">Reference proteome</keyword>
<comment type="caution">
    <text evidence="3">The sequence shown here is derived from an EMBL/GenBank/DDBJ whole genome shotgun (WGS) entry which is preliminary data.</text>
</comment>
<dbReference type="Gene3D" id="3.40.190.10">
    <property type="entry name" value="Periplasmic binding protein-like II"/>
    <property type="match status" value="1"/>
</dbReference>
<dbReference type="AlphaFoldDB" id="A0A4Q7NJK4"/>
<evidence type="ECO:0000313" key="3">
    <source>
        <dbReference type="EMBL" id="RZS85254.1"/>
    </source>
</evidence>
<dbReference type="PIRSF" id="PIRSF017082">
    <property type="entry name" value="YflP"/>
    <property type="match status" value="1"/>
</dbReference>
<dbReference type="EMBL" id="SGXC01000001">
    <property type="protein sequence ID" value="RZS85254.1"/>
    <property type="molecule type" value="Genomic_DNA"/>
</dbReference>
<dbReference type="CDD" id="cd07012">
    <property type="entry name" value="PBP2_Bug_TTT"/>
    <property type="match status" value="1"/>
</dbReference>
<dbReference type="PANTHER" id="PTHR42928:SF5">
    <property type="entry name" value="BLR1237 PROTEIN"/>
    <property type="match status" value="1"/>
</dbReference>
<dbReference type="InterPro" id="IPR005064">
    <property type="entry name" value="BUG"/>
</dbReference>
<organism evidence="3 4">
    <name type="scientific">Pigmentiphaga kullae</name>
    <dbReference type="NCBI Taxonomy" id="151784"/>
    <lineage>
        <taxon>Bacteria</taxon>
        <taxon>Pseudomonadati</taxon>
        <taxon>Pseudomonadota</taxon>
        <taxon>Betaproteobacteria</taxon>
        <taxon>Burkholderiales</taxon>
        <taxon>Alcaligenaceae</taxon>
        <taxon>Pigmentiphaga</taxon>
    </lineage>
</organism>
<feature type="signal peptide" evidence="2">
    <location>
        <begin position="1"/>
        <end position="27"/>
    </location>
</feature>
<evidence type="ECO:0000313" key="4">
    <source>
        <dbReference type="Proteomes" id="UP000292445"/>
    </source>
</evidence>
<evidence type="ECO:0000256" key="2">
    <source>
        <dbReference type="SAM" id="SignalP"/>
    </source>
</evidence>
<comment type="similarity">
    <text evidence="1">Belongs to the UPF0065 (bug) family.</text>
</comment>
<reference evidence="3 4" key="1">
    <citation type="submission" date="2019-02" db="EMBL/GenBank/DDBJ databases">
        <title>Genomic Encyclopedia of Type Strains, Phase IV (KMG-IV): sequencing the most valuable type-strain genomes for metagenomic binning, comparative biology and taxonomic classification.</title>
        <authorList>
            <person name="Goeker M."/>
        </authorList>
    </citation>
    <scope>NUCLEOTIDE SEQUENCE [LARGE SCALE GENOMIC DNA]</scope>
    <source>
        <strain evidence="3 4">K24</strain>
    </source>
</reference>
<dbReference type="Pfam" id="PF03401">
    <property type="entry name" value="TctC"/>
    <property type="match status" value="1"/>
</dbReference>
<dbReference type="RefSeq" id="WP_087838829.1">
    <property type="nucleotide sequence ID" value="NZ_SGXC01000001.1"/>
</dbReference>
<proteinExistence type="inferred from homology"/>
<dbReference type="SUPFAM" id="SSF53850">
    <property type="entry name" value="Periplasmic binding protein-like II"/>
    <property type="match status" value="1"/>
</dbReference>
<name>A0A4Q7NJK4_9BURK</name>
<dbReference type="InterPro" id="IPR042100">
    <property type="entry name" value="Bug_dom1"/>
</dbReference>
<sequence length="328" mass="34365">MNLYRRQMLAAAMAITTCCAGLGVAQAAGYPAKPITVIVSYPPGGDTDAIARLFAEKLGERLKQSVIVENKGGAGGTVGNGYVGRAAPDGYTLLFTPNPFTTAPMVLGLSPAQSYDVLNGFEPINQTAVQPLVLVANPKTGFKTVKDMIDAAKSGKTVSYATPGAGSPMHVIAEWLNREAKVSIQHVPYRGVGPSVTDVVAGHVDTAWVTLGPVSQYFATGRLVPLAIGDAKRSPLAPNIPTLVESGYKDIVVGSWNGFFAPKGTPADAVKLLNGHLNEILKQQDVIQKLATYGAFPHGGEPAELGRTNAREYEVVGGIIKSLGIKAQ</sequence>
<dbReference type="PANTHER" id="PTHR42928">
    <property type="entry name" value="TRICARBOXYLATE-BINDING PROTEIN"/>
    <property type="match status" value="1"/>
</dbReference>
<gene>
    <name evidence="3" type="ORF">EV675_1277</name>
</gene>
<keyword evidence="3" id="KW-0675">Receptor</keyword>
<dbReference type="OrthoDB" id="8678477at2"/>
<dbReference type="Proteomes" id="UP000292445">
    <property type="component" value="Unassembled WGS sequence"/>
</dbReference>